<dbReference type="InterPro" id="IPR052374">
    <property type="entry name" value="SERAC1"/>
</dbReference>
<dbReference type="SUPFAM" id="SSF53474">
    <property type="entry name" value="alpha/beta-Hydrolases"/>
    <property type="match status" value="1"/>
</dbReference>
<dbReference type="PANTHER" id="PTHR48182">
    <property type="entry name" value="PROTEIN SERAC1"/>
    <property type="match status" value="1"/>
</dbReference>
<organism evidence="2 3">
    <name type="scientific">Blastomyces parvus</name>
    <dbReference type="NCBI Taxonomy" id="2060905"/>
    <lineage>
        <taxon>Eukaryota</taxon>
        <taxon>Fungi</taxon>
        <taxon>Dikarya</taxon>
        <taxon>Ascomycota</taxon>
        <taxon>Pezizomycotina</taxon>
        <taxon>Eurotiomycetes</taxon>
        <taxon>Eurotiomycetidae</taxon>
        <taxon>Onygenales</taxon>
        <taxon>Ajellomycetaceae</taxon>
        <taxon>Blastomyces</taxon>
    </lineage>
</organism>
<protein>
    <recommendedName>
        <fullName evidence="1">Ubiquitin-like domain-containing protein</fullName>
    </recommendedName>
</protein>
<dbReference type="InterPro" id="IPR054464">
    <property type="entry name" value="ULD_fung"/>
</dbReference>
<dbReference type="OrthoDB" id="3045089at2759"/>
<name>A0A2B7WTS7_9EURO</name>
<feature type="domain" description="Ubiquitin-like" evidence="1">
    <location>
        <begin position="352"/>
        <end position="436"/>
    </location>
</feature>
<gene>
    <name evidence="2" type="ORF">GX51_05903</name>
</gene>
<evidence type="ECO:0000313" key="3">
    <source>
        <dbReference type="Proteomes" id="UP000224080"/>
    </source>
</evidence>
<dbReference type="Gene3D" id="3.40.50.1820">
    <property type="entry name" value="alpha/beta hydrolase"/>
    <property type="match status" value="1"/>
</dbReference>
<sequence>MEDDLGINLLHDIEDGNSNADTAESGEFSYSRPVETVRNWLRDDDMLPRDFPQARVMIFGYRSEWKGQRPSDVTSAEVAKRLLDSLARARKGFEDRPVVFVAHCVGGLVLARELIRTQSLLTAYHDEMHDNKWSRLFSSTLGIVFMGTPFRGAHGALANGKILSAAQRQIDSLKNEDERREARTIKRILEILTPGNEILFSLMSDFLSIENQLMPQMLLKEILVPRESATLDRVESLLMETDHFNLNKFRGRSEEYRIVVNKMQAFLSEEAYSIYYTGRRAKMMRINPSLAHNEGKEADVGADPDFGIKYCSDSHRTSENRVILKRKRTNNHDNGYHQARSLYLNLRMQIERQQPVYFMDALGRVTPFHLEFIRSKEAFVAVLKDNFRDYGPATEMIEMGKFALYDVGTNRDIDLTRKWETIFRPGQGIAMCMVFKRAEVQSNFCPSCKNDFPRPTADAVQCPTCGTIFRRITDLTSDTDTKIDSRRIFNDFSTSGSFRSEPSQLQELKRLEPPPAVTPHARQDDVQDDMDETITLFRNIRIISTPPIERSSKVWCSVRANFWHYNDHSMEKRTGWCFVEKGDTVVLECHQDQNVVFFIRKISPRDDSFSWGSADHEFFWRESGYVGGWRFTFQSREDALVIWDYIRCRSDVQLKSHTSPIVPRSPDELMAPLQVVRHRDRDYSMRRVPLPELGRFYWPGTFSTPFIDDIEQEQEWDYLPGLPFPIYDVERAARRARSRRPFG</sequence>
<reference evidence="2 3" key="1">
    <citation type="submission" date="2017-10" db="EMBL/GenBank/DDBJ databases">
        <title>Comparative genomics in systemic dimorphic fungi from Ajellomycetaceae.</title>
        <authorList>
            <person name="Munoz J.F."/>
            <person name="Mcewen J.G."/>
            <person name="Clay O.K."/>
            <person name="Cuomo C.A."/>
        </authorList>
    </citation>
    <scope>NUCLEOTIDE SEQUENCE [LARGE SCALE GENOMIC DNA]</scope>
    <source>
        <strain evidence="2 3">UAMH130</strain>
    </source>
</reference>
<dbReference type="EMBL" id="PDNC01000089">
    <property type="protein sequence ID" value="PGH00206.1"/>
    <property type="molecule type" value="Genomic_DNA"/>
</dbReference>
<comment type="caution">
    <text evidence="2">The sequence shown here is derived from an EMBL/GenBank/DDBJ whole genome shotgun (WGS) entry which is preliminary data.</text>
</comment>
<proteinExistence type="predicted"/>
<dbReference type="PANTHER" id="PTHR48182:SF3">
    <property type="entry name" value="DUF676 DOMAIN-CONTAINING PROTEIN"/>
    <property type="match status" value="1"/>
</dbReference>
<accession>A0A2B7WTS7</accession>
<dbReference type="Pfam" id="PF22893">
    <property type="entry name" value="ULD_2"/>
    <property type="match status" value="1"/>
</dbReference>
<evidence type="ECO:0000313" key="2">
    <source>
        <dbReference type="EMBL" id="PGH00206.1"/>
    </source>
</evidence>
<evidence type="ECO:0000259" key="1">
    <source>
        <dbReference type="Pfam" id="PF22893"/>
    </source>
</evidence>
<keyword evidence="3" id="KW-1185">Reference proteome</keyword>
<dbReference type="Proteomes" id="UP000224080">
    <property type="component" value="Unassembled WGS sequence"/>
</dbReference>
<dbReference type="AlphaFoldDB" id="A0A2B7WTS7"/>
<dbReference type="InterPro" id="IPR029058">
    <property type="entry name" value="AB_hydrolase_fold"/>
</dbReference>